<organism evidence="1 2">
    <name type="scientific">Pristionchus entomophagus</name>
    <dbReference type="NCBI Taxonomy" id="358040"/>
    <lineage>
        <taxon>Eukaryota</taxon>
        <taxon>Metazoa</taxon>
        <taxon>Ecdysozoa</taxon>
        <taxon>Nematoda</taxon>
        <taxon>Chromadorea</taxon>
        <taxon>Rhabditida</taxon>
        <taxon>Rhabditina</taxon>
        <taxon>Diplogasteromorpha</taxon>
        <taxon>Diplogasteroidea</taxon>
        <taxon>Neodiplogasteridae</taxon>
        <taxon>Pristionchus</taxon>
    </lineage>
</organism>
<reference evidence="1" key="1">
    <citation type="submission" date="2023-10" db="EMBL/GenBank/DDBJ databases">
        <title>Genome assembly of Pristionchus species.</title>
        <authorList>
            <person name="Yoshida K."/>
            <person name="Sommer R.J."/>
        </authorList>
    </citation>
    <scope>NUCLEOTIDE SEQUENCE</scope>
    <source>
        <strain evidence="1">RS0144</strain>
    </source>
</reference>
<comment type="caution">
    <text evidence="1">The sequence shown here is derived from an EMBL/GenBank/DDBJ whole genome shotgun (WGS) entry which is preliminary data.</text>
</comment>
<feature type="non-terminal residue" evidence="1">
    <location>
        <position position="136"/>
    </location>
</feature>
<sequence>VAMTSRTLIPYDVMKIWKFGYLFDNGIDQSFILLPDWCSSRQAIDKALYRLRERYLVDLMKRTSVDRINRPTLVESVFDEDDKLRQLDEISNIEMECDVIEINQPNYASHVKTSEIAERELPRVRKLLDIIKRIIR</sequence>
<keyword evidence="2" id="KW-1185">Reference proteome</keyword>
<gene>
    <name evidence="1" type="ORF">PENTCL1PPCAC_17028</name>
</gene>
<name>A0AAV5TKR6_9BILA</name>
<accession>A0AAV5TKR6</accession>
<feature type="non-terminal residue" evidence="1">
    <location>
        <position position="1"/>
    </location>
</feature>
<dbReference type="EMBL" id="BTSX01000004">
    <property type="protein sequence ID" value="GMS94853.1"/>
    <property type="molecule type" value="Genomic_DNA"/>
</dbReference>
<evidence type="ECO:0000313" key="1">
    <source>
        <dbReference type="EMBL" id="GMS94853.1"/>
    </source>
</evidence>
<dbReference type="AlphaFoldDB" id="A0AAV5TKR6"/>
<proteinExistence type="predicted"/>
<dbReference type="Proteomes" id="UP001432027">
    <property type="component" value="Unassembled WGS sequence"/>
</dbReference>
<evidence type="ECO:0000313" key="2">
    <source>
        <dbReference type="Proteomes" id="UP001432027"/>
    </source>
</evidence>
<protein>
    <submittedName>
        <fullName evidence="1">Uncharacterized protein</fullName>
    </submittedName>
</protein>